<organism evidence="1">
    <name type="scientific">Siphoviridae sp. ctWBz6</name>
    <dbReference type="NCBI Taxonomy" id="2825536"/>
    <lineage>
        <taxon>Viruses</taxon>
        <taxon>Duplodnaviria</taxon>
        <taxon>Heunggongvirae</taxon>
        <taxon>Uroviricota</taxon>
        <taxon>Caudoviricetes</taxon>
    </lineage>
</organism>
<sequence length="51" mass="5454">MEVKLTGTAEEIAALVLQLQGRREGSCILLGQGGKSAAGERPQDRIEIKEC</sequence>
<dbReference type="EMBL" id="BK015647">
    <property type="protein sequence ID" value="DAE17852.1"/>
    <property type="molecule type" value="Genomic_DNA"/>
</dbReference>
<protein>
    <submittedName>
        <fullName evidence="1">Uncharacterized protein</fullName>
    </submittedName>
</protein>
<name>A0A8S5QH31_9CAUD</name>
<proteinExistence type="predicted"/>
<reference evidence="1" key="1">
    <citation type="journal article" date="2021" name="Proc. Natl. Acad. Sci. U.S.A.">
        <title>A Catalog of Tens of Thousands of Viruses from Human Metagenomes Reveals Hidden Associations with Chronic Diseases.</title>
        <authorList>
            <person name="Tisza M.J."/>
            <person name="Buck C.B."/>
        </authorList>
    </citation>
    <scope>NUCLEOTIDE SEQUENCE</scope>
    <source>
        <strain evidence="1">CtWBz6</strain>
    </source>
</reference>
<accession>A0A8S5QH31</accession>
<evidence type="ECO:0000313" key="1">
    <source>
        <dbReference type="EMBL" id="DAE17852.1"/>
    </source>
</evidence>